<dbReference type="PROSITE" id="PS00211">
    <property type="entry name" value="ABC_TRANSPORTER_1"/>
    <property type="match status" value="1"/>
</dbReference>
<evidence type="ECO:0000256" key="2">
    <source>
        <dbReference type="ARBA" id="ARBA00022448"/>
    </source>
</evidence>
<dbReference type="EMBL" id="AUSU01003316">
    <property type="protein sequence ID" value="EPS67070.1"/>
    <property type="molecule type" value="Genomic_DNA"/>
</dbReference>
<dbReference type="GO" id="GO:0016020">
    <property type="term" value="C:membrane"/>
    <property type="evidence" value="ECO:0007669"/>
    <property type="project" value="UniProtKB-SubCell"/>
</dbReference>
<evidence type="ECO:0000256" key="3">
    <source>
        <dbReference type="ARBA" id="ARBA00022692"/>
    </source>
</evidence>
<keyword evidence="3 9" id="KW-0812">Transmembrane</keyword>
<dbReference type="InterPro" id="IPR003439">
    <property type="entry name" value="ABC_transporter-like_ATP-bd"/>
</dbReference>
<evidence type="ECO:0000256" key="6">
    <source>
        <dbReference type="ARBA" id="ARBA00022989"/>
    </source>
</evidence>
<keyword evidence="2" id="KW-0813">Transport</keyword>
<evidence type="ECO:0000256" key="1">
    <source>
        <dbReference type="ARBA" id="ARBA00004141"/>
    </source>
</evidence>
<evidence type="ECO:0000259" key="10">
    <source>
        <dbReference type="PROSITE" id="PS50893"/>
    </source>
</evidence>
<dbReference type="GO" id="GO:0005524">
    <property type="term" value="F:ATP binding"/>
    <property type="evidence" value="ECO:0007669"/>
    <property type="project" value="UniProtKB-KW"/>
</dbReference>
<evidence type="ECO:0000256" key="7">
    <source>
        <dbReference type="ARBA" id="ARBA00023136"/>
    </source>
</evidence>
<reference evidence="11 12" key="1">
    <citation type="journal article" date="2013" name="BMC Genomics">
        <title>The miniature genome of a carnivorous plant Genlisea aurea contains a low number of genes and short non-coding sequences.</title>
        <authorList>
            <person name="Leushkin E.V."/>
            <person name="Sutormin R.A."/>
            <person name="Nabieva E.R."/>
            <person name="Penin A.A."/>
            <person name="Kondrashov A.S."/>
            <person name="Logacheva M.D."/>
        </authorList>
    </citation>
    <scope>NUCLEOTIDE SEQUENCE [LARGE SCALE GENOMIC DNA]</scope>
</reference>
<evidence type="ECO:0000256" key="5">
    <source>
        <dbReference type="ARBA" id="ARBA00022840"/>
    </source>
</evidence>
<dbReference type="Pfam" id="PF01061">
    <property type="entry name" value="ABC2_membrane"/>
    <property type="match status" value="1"/>
</dbReference>
<gene>
    <name evidence="11" type="ORF">M569_07702</name>
</gene>
<comment type="subcellular location">
    <subcellularLocation>
        <location evidence="1">Membrane</location>
        <topology evidence="1">Multi-pass membrane protein</topology>
    </subcellularLocation>
</comment>
<dbReference type="SMART" id="SM00382">
    <property type="entry name" value="AAA"/>
    <property type="match status" value="1"/>
</dbReference>
<sequence>MVSRSPVKLYSGDGSHTLGELLQRQSPEEEIVLDVDEPPPAFLLSFTDLNYAVKARWKGIVPDWCFGKSSSSSQLPKVLLNGISGEAREGEITAVLGGSGSGKSTLIDALAGRICRKSLAGSVKLNGEALESGLLKTISAYVMQDDLLFPMLTVEETLTFAAEFRLPKAMSKSQKKSRVNALMQRLGLLAAANTIIGDEGRRGVSGGERRRVSIGTDIIHDPIVLFLDEPTSGLDSTSAFMVVKVLKTVAQSGSVVIMSIHQPSYRIVRLLDHLIILSRGQTVFSDSPASIPVFFAEFGNPIPADEDKIEFALDLIRELENSGGAGTENLRDFNRNWNRKKSKKKKKKKKKSDAIDKILLKDAIKAASISKGKLLSGASDKKFQNPIWKEILIIGNRSLTISRRSPELFFTRFAAVIVTGTILATVYRRLDDSPRGIQERLGFFAFAMSTTFYTCAESMPIFLLERYIFLRETSHHSYRRSSYVLSHAAASVPPLAVLSLSFAATIFWAVGLSGGARGFLFFSGSMMAAFWAGTSFVTFLSGVIADLLMSYTVVAAVLGYWVLFSGFFVGRDRIPGYWTWFHYLSLVKYPFQGVVQNEFDRPYKCFVRGVEVFDQSPLRLVPESVKVKLLESVGSTLGMNITASTCLITGSDVLKQAGVTDIGKWDCLWITVCWGFFFRLLFYFALLIRSNNNKRT</sequence>
<dbReference type="AlphaFoldDB" id="S8CK52"/>
<keyword evidence="4" id="KW-0547">Nucleotide-binding</keyword>
<proteinExistence type="predicted"/>
<feature type="transmembrane region" description="Helical" evidence="9">
    <location>
        <begin position="442"/>
        <end position="464"/>
    </location>
</feature>
<dbReference type="InterPro" id="IPR017871">
    <property type="entry name" value="ABC_transporter-like_CS"/>
</dbReference>
<dbReference type="PANTHER" id="PTHR48041:SF109">
    <property type="entry name" value="ABC TRANSPORTER G FAMILY MEMBER 20"/>
    <property type="match status" value="1"/>
</dbReference>
<dbReference type="PROSITE" id="PS50893">
    <property type="entry name" value="ABC_TRANSPORTER_2"/>
    <property type="match status" value="1"/>
</dbReference>
<evidence type="ECO:0000313" key="11">
    <source>
        <dbReference type="EMBL" id="EPS67070.1"/>
    </source>
</evidence>
<comment type="caution">
    <text evidence="11">The sequence shown here is derived from an EMBL/GenBank/DDBJ whole genome shotgun (WGS) entry which is preliminary data.</text>
</comment>
<dbReference type="InterPro" id="IPR003593">
    <property type="entry name" value="AAA+_ATPase"/>
</dbReference>
<feature type="transmembrane region" description="Helical" evidence="9">
    <location>
        <begin position="547"/>
        <end position="569"/>
    </location>
</feature>
<dbReference type="PANTHER" id="PTHR48041">
    <property type="entry name" value="ABC TRANSPORTER G FAMILY MEMBER 28"/>
    <property type="match status" value="1"/>
</dbReference>
<accession>S8CK52</accession>
<feature type="transmembrane region" description="Helical" evidence="9">
    <location>
        <begin position="409"/>
        <end position="430"/>
    </location>
</feature>
<name>S8CK52_9LAMI</name>
<dbReference type="Proteomes" id="UP000015453">
    <property type="component" value="Unassembled WGS sequence"/>
</dbReference>
<dbReference type="GO" id="GO:0016887">
    <property type="term" value="F:ATP hydrolysis activity"/>
    <property type="evidence" value="ECO:0007669"/>
    <property type="project" value="InterPro"/>
</dbReference>
<protein>
    <submittedName>
        <fullName evidence="11">Abc transporter family protein</fullName>
    </submittedName>
</protein>
<dbReference type="Gene3D" id="3.40.50.300">
    <property type="entry name" value="P-loop containing nucleotide triphosphate hydrolases"/>
    <property type="match status" value="1"/>
</dbReference>
<dbReference type="FunFam" id="3.40.50.300:FF:000530">
    <property type="entry name" value="ABC transporter G family member 6"/>
    <property type="match status" value="1"/>
</dbReference>
<dbReference type="OrthoDB" id="66620at2759"/>
<feature type="transmembrane region" description="Helical" evidence="9">
    <location>
        <begin position="668"/>
        <end position="688"/>
    </location>
</feature>
<feature type="region of interest" description="Disordered" evidence="8">
    <location>
        <begin position="330"/>
        <end position="352"/>
    </location>
</feature>
<keyword evidence="6 9" id="KW-1133">Transmembrane helix</keyword>
<keyword evidence="7 9" id="KW-0472">Membrane</keyword>
<dbReference type="Pfam" id="PF00005">
    <property type="entry name" value="ABC_tran"/>
    <property type="match status" value="1"/>
</dbReference>
<evidence type="ECO:0000256" key="8">
    <source>
        <dbReference type="SAM" id="MobiDB-lite"/>
    </source>
</evidence>
<feature type="transmembrane region" description="Helical" evidence="9">
    <location>
        <begin position="516"/>
        <end position="540"/>
    </location>
</feature>
<dbReference type="InterPro" id="IPR027417">
    <property type="entry name" value="P-loop_NTPase"/>
</dbReference>
<evidence type="ECO:0000313" key="12">
    <source>
        <dbReference type="Proteomes" id="UP000015453"/>
    </source>
</evidence>
<feature type="domain" description="ABC transporter" evidence="10">
    <location>
        <begin position="44"/>
        <end position="304"/>
    </location>
</feature>
<dbReference type="InterPro" id="IPR050352">
    <property type="entry name" value="ABCG_transporters"/>
</dbReference>
<feature type="compositionally biased region" description="Basic residues" evidence="8">
    <location>
        <begin position="337"/>
        <end position="351"/>
    </location>
</feature>
<evidence type="ECO:0000256" key="9">
    <source>
        <dbReference type="SAM" id="Phobius"/>
    </source>
</evidence>
<organism evidence="11 12">
    <name type="scientific">Genlisea aurea</name>
    <dbReference type="NCBI Taxonomy" id="192259"/>
    <lineage>
        <taxon>Eukaryota</taxon>
        <taxon>Viridiplantae</taxon>
        <taxon>Streptophyta</taxon>
        <taxon>Embryophyta</taxon>
        <taxon>Tracheophyta</taxon>
        <taxon>Spermatophyta</taxon>
        <taxon>Magnoliopsida</taxon>
        <taxon>eudicotyledons</taxon>
        <taxon>Gunneridae</taxon>
        <taxon>Pentapetalae</taxon>
        <taxon>asterids</taxon>
        <taxon>lamiids</taxon>
        <taxon>Lamiales</taxon>
        <taxon>Lentibulariaceae</taxon>
        <taxon>Genlisea</taxon>
    </lineage>
</organism>
<feature type="transmembrane region" description="Helical" evidence="9">
    <location>
        <begin position="484"/>
        <end position="510"/>
    </location>
</feature>
<dbReference type="GO" id="GO:0140359">
    <property type="term" value="F:ABC-type transporter activity"/>
    <property type="evidence" value="ECO:0007669"/>
    <property type="project" value="InterPro"/>
</dbReference>
<dbReference type="InterPro" id="IPR013525">
    <property type="entry name" value="ABC2_TM"/>
</dbReference>
<evidence type="ECO:0000256" key="4">
    <source>
        <dbReference type="ARBA" id="ARBA00022741"/>
    </source>
</evidence>
<dbReference type="SUPFAM" id="SSF52540">
    <property type="entry name" value="P-loop containing nucleoside triphosphate hydrolases"/>
    <property type="match status" value="1"/>
</dbReference>
<keyword evidence="12" id="KW-1185">Reference proteome</keyword>
<keyword evidence="5" id="KW-0067">ATP-binding</keyword>